<dbReference type="AlphaFoldDB" id="A0A8B6HRH4"/>
<comment type="caution">
    <text evidence="2">The sequence shown here is derived from an EMBL/GenBank/DDBJ whole genome shotgun (WGS) entry which is preliminary data.</text>
</comment>
<evidence type="ECO:0000313" key="3">
    <source>
        <dbReference type="Proteomes" id="UP000596742"/>
    </source>
</evidence>
<dbReference type="Proteomes" id="UP000596742">
    <property type="component" value="Unassembled WGS sequence"/>
</dbReference>
<reference evidence="2" key="1">
    <citation type="submission" date="2018-11" db="EMBL/GenBank/DDBJ databases">
        <authorList>
            <person name="Alioto T."/>
            <person name="Alioto T."/>
        </authorList>
    </citation>
    <scope>NUCLEOTIDE SEQUENCE</scope>
</reference>
<organism evidence="2 3">
    <name type="scientific">Mytilus galloprovincialis</name>
    <name type="common">Mediterranean mussel</name>
    <dbReference type="NCBI Taxonomy" id="29158"/>
    <lineage>
        <taxon>Eukaryota</taxon>
        <taxon>Metazoa</taxon>
        <taxon>Spiralia</taxon>
        <taxon>Lophotrochozoa</taxon>
        <taxon>Mollusca</taxon>
        <taxon>Bivalvia</taxon>
        <taxon>Autobranchia</taxon>
        <taxon>Pteriomorphia</taxon>
        <taxon>Mytilida</taxon>
        <taxon>Mytiloidea</taxon>
        <taxon>Mytilidae</taxon>
        <taxon>Mytilinae</taxon>
        <taxon>Mytilus</taxon>
    </lineage>
</organism>
<name>A0A8B6HRH4_MYTGA</name>
<dbReference type="EMBL" id="UYJE01010497">
    <property type="protein sequence ID" value="VDI83701.1"/>
    <property type="molecule type" value="Genomic_DNA"/>
</dbReference>
<gene>
    <name evidence="2" type="ORF">MGAL_10B058736</name>
</gene>
<keyword evidence="3" id="KW-1185">Reference proteome</keyword>
<accession>A0A8B6HRH4</accession>
<sequence length="94" mass="10199">MITHVVSVKNTQGMITHVVSVMNTQGMITHVDTANDKDIYGFDNDPSPPAGKSPTSKQILKCDPGTDSDSPAPRTDYDSPTPEQILTVMPPNRF</sequence>
<protein>
    <submittedName>
        <fullName evidence="2">Uncharacterized protein</fullName>
    </submittedName>
</protein>
<evidence type="ECO:0000256" key="1">
    <source>
        <dbReference type="SAM" id="MobiDB-lite"/>
    </source>
</evidence>
<proteinExistence type="predicted"/>
<evidence type="ECO:0000313" key="2">
    <source>
        <dbReference type="EMBL" id="VDI83701.1"/>
    </source>
</evidence>
<feature type="region of interest" description="Disordered" evidence="1">
    <location>
        <begin position="36"/>
        <end position="94"/>
    </location>
</feature>